<dbReference type="PROSITE" id="PS01167">
    <property type="entry name" value="RIBOSOMAL_L17"/>
    <property type="match status" value="1"/>
</dbReference>
<dbReference type="Gene3D" id="3.90.1030.10">
    <property type="entry name" value="Ribosomal protein L17"/>
    <property type="match status" value="1"/>
</dbReference>
<dbReference type="Pfam" id="PF01196">
    <property type="entry name" value="Ribosomal_L17"/>
    <property type="match status" value="1"/>
</dbReference>
<keyword evidence="10" id="KW-1185">Reference proteome</keyword>
<accession>A0A859DTL0</accession>
<keyword evidence="3 4" id="KW-0687">Ribonucleoprotein</keyword>
<dbReference type="FunFam" id="3.90.1030.10:FF:000001">
    <property type="entry name" value="50S ribosomal protein L17"/>
    <property type="match status" value="1"/>
</dbReference>
<reference evidence="8" key="3">
    <citation type="journal article" date="2022" name="Int. J. Syst. Evol. Microbiol.">
        <title>Caproicibacterium lactatifermentans sp. nov., isolated from pit clay used for the production of Chinese strong aroma-type liquor.</title>
        <authorList>
            <person name="Wang H."/>
            <person name="Gu Y."/>
            <person name="Zhao D."/>
            <person name="Qiao Z."/>
            <person name="Zheng J."/>
            <person name="Gao J."/>
            <person name="Ren C."/>
            <person name="Xu Y."/>
        </authorList>
    </citation>
    <scope>NUCLEOTIDE SEQUENCE</scope>
    <source>
        <strain evidence="8">JNU-WLY1368</strain>
    </source>
</reference>
<keyword evidence="2 4" id="KW-0689">Ribosomal protein</keyword>
<dbReference type="Proteomes" id="UP000501316">
    <property type="component" value="Chromosome"/>
</dbReference>
<evidence type="ECO:0000256" key="4">
    <source>
        <dbReference type="HAMAP-Rule" id="MF_01368"/>
    </source>
</evidence>
<feature type="region of interest" description="Disordered" evidence="6">
    <location>
        <begin position="120"/>
        <end position="155"/>
    </location>
</feature>
<evidence type="ECO:0000313" key="8">
    <source>
        <dbReference type="EMBL" id="QKO29978.1"/>
    </source>
</evidence>
<evidence type="ECO:0000256" key="5">
    <source>
        <dbReference type="RuleBase" id="RU000660"/>
    </source>
</evidence>
<dbReference type="InterPro" id="IPR047859">
    <property type="entry name" value="Ribosomal_bL17_CS"/>
</dbReference>
<evidence type="ECO:0000256" key="3">
    <source>
        <dbReference type="ARBA" id="ARBA00023274"/>
    </source>
</evidence>
<feature type="compositionally biased region" description="Basic and acidic residues" evidence="6">
    <location>
        <begin position="128"/>
        <end position="155"/>
    </location>
</feature>
<organism evidence="7 9">
    <name type="scientific">Caproicibacterium lactatifermentans</name>
    <dbReference type="NCBI Taxonomy" id="2666138"/>
    <lineage>
        <taxon>Bacteria</taxon>
        <taxon>Bacillati</taxon>
        <taxon>Bacillota</taxon>
        <taxon>Clostridia</taxon>
        <taxon>Eubacteriales</taxon>
        <taxon>Oscillospiraceae</taxon>
        <taxon>Caproicibacterium</taxon>
    </lineage>
</organism>
<evidence type="ECO:0000313" key="9">
    <source>
        <dbReference type="Proteomes" id="UP000501316"/>
    </source>
</evidence>
<dbReference type="PANTHER" id="PTHR14413:SF16">
    <property type="entry name" value="LARGE RIBOSOMAL SUBUNIT PROTEIN BL17M"/>
    <property type="match status" value="1"/>
</dbReference>
<dbReference type="GO" id="GO:0022625">
    <property type="term" value="C:cytosolic large ribosomal subunit"/>
    <property type="evidence" value="ECO:0007669"/>
    <property type="project" value="TreeGrafter"/>
</dbReference>
<reference evidence="8" key="2">
    <citation type="journal article" date="2021" name="Appl. Environ. Microbiol.">
        <title>Adaptability of a Caproate-Producing Bacterium Contributes to Its Dominance in an Anaerobic Fermentation System.</title>
        <authorList>
            <person name="Wang H."/>
            <person name="Gu Y."/>
            <person name="Zhou W."/>
            <person name="Zhao D."/>
            <person name="Qiao Z."/>
            <person name="Zheng J."/>
            <person name="Gao J."/>
            <person name="Chen X."/>
            <person name="Ren C."/>
            <person name="Xu Y."/>
        </authorList>
    </citation>
    <scope>NUCLEOTIDE SEQUENCE</scope>
    <source>
        <strain evidence="8">JNU-WLY1368</strain>
    </source>
</reference>
<dbReference type="InterPro" id="IPR036373">
    <property type="entry name" value="Ribosomal_bL17_sf"/>
</dbReference>
<evidence type="ECO:0000256" key="1">
    <source>
        <dbReference type="ARBA" id="ARBA00008777"/>
    </source>
</evidence>
<dbReference type="InterPro" id="IPR000456">
    <property type="entry name" value="Ribosomal_bL17"/>
</dbReference>
<comment type="subunit">
    <text evidence="4">Part of the 50S ribosomal subunit. Contacts protein L32.</text>
</comment>
<sequence>MPGTRKLGRATDSRTAMLRAMVTFLLENGRIETTVTRAKDVRAMAEKMITIAKKDTLHTRRLVMAFITKEDVANKLFTEIAPQYQDRNGGYTRITKIGPRRGDAAPMAIIELMETAAKPVAEAAPAAKAEEKPAEKAEAKADDKAEKKADEKADK</sequence>
<name>A0A859DTL0_9FIRM</name>
<evidence type="ECO:0000256" key="6">
    <source>
        <dbReference type="SAM" id="MobiDB-lite"/>
    </source>
</evidence>
<dbReference type="SUPFAM" id="SSF64263">
    <property type="entry name" value="Prokaryotic ribosomal protein L17"/>
    <property type="match status" value="1"/>
</dbReference>
<reference evidence="9 10" key="1">
    <citation type="submission" date="2019-11" db="EMBL/GenBank/DDBJ databases">
        <authorList>
            <person name="Ren C."/>
            <person name="Wang H."/>
            <person name="Xu Y."/>
        </authorList>
    </citation>
    <scope>NUCLEOTIDE SEQUENCE [LARGE SCALE GENOMIC DNA]</scope>
    <source>
        <strain evidence="10">JNU-WLY1368</strain>
        <strain evidence="7 9">LBM 19010</strain>
    </source>
</reference>
<dbReference type="EMBL" id="CP046051">
    <property type="protein sequence ID" value="QKN23341.1"/>
    <property type="molecule type" value="Genomic_DNA"/>
</dbReference>
<dbReference type="AlphaFoldDB" id="A0A859DTL0"/>
<gene>
    <name evidence="4 7" type="primary">rplQ</name>
    <name evidence="7" type="ORF">GJQ69_01830</name>
    <name evidence="8" type="ORF">GKP14_02520</name>
</gene>
<evidence type="ECO:0000313" key="7">
    <source>
        <dbReference type="EMBL" id="QKN23341.1"/>
    </source>
</evidence>
<dbReference type="GO" id="GO:0006412">
    <property type="term" value="P:translation"/>
    <property type="evidence" value="ECO:0007669"/>
    <property type="project" value="UniProtKB-UniRule"/>
</dbReference>
<dbReference type="PANTHER" id="PTHR14413">
    <property type="entry name" value="RIBOSOMAL PROTEIN L17"/>
    <property type="match status" value="1"/>
</dbReference>
<dbReference type="GO" id="GO:0003735">
    <property type="term" value="F:structural constituent of ribosome"/>
    <property type="evidence" value="ECO:0007669"/>
    <property type="project" value="InterPro"/>
</dbReference>
<dbReference type="HAMAP" id="MF_01368">
    <property type="entry name" value="Ribosomal_bL17"/>
    <property type="match status" value="1"/>
</dbReference>
<comment type="similarity">
    <text evidence="1 4 5">Belongs to the bacterial ribosomal protein bL17 family.</text>
</comment>
<evidence type="ECO:0000313" key="10">
    <source>
        <dbReference type="Proteomes" id="UP000509623"/>
    </source>
</evidence>
<dbReference type="EMBL" id="CP046161">
    <property type="protein sequence ID" value="QKO29978.1"/>
    <property type="molecule type" value="Genomic_DNA"/>
</dbReference>
<protein>
    <recommendedName>
        <fullName evidence="4">Large ribosomal subunit protein bL17</fullName>
    </recommendedName>
</protein>
<proteinExistence type="inferred from homology"/>
<dbReference type="Proteomes" id="UP000509623">
    <property type="component" value="Chromosome"/>
</dbReference>
<dbReference type="NCBIfam" id="TIGR00059">
    <property type="entry name" value="L17"/>
    <property type="match status" value="1"/>
</dbReference>
<dbReference type="KEGG" id="clf:GJQ69_01830"/>
<evidence type="ECO:0000256" key="2">
    <source>
        <dbReference type="ARBA" id="ARBA00022980"/>
    </source>
</evidence>